<comment type="caution">
    <text evidence="1">The sequence shown here is derived from an EMBL/GenBank/DDBJ whole genome shotgun (WGS) entry which is preliminary data.</text>
</comment>
<dbReference type="EMBL" id="JOKH01000010">
    <property type="protein sequence ID" value="KEQ12187.1"/>
    <property type="molecule type" value="Genomic_DNA"/>
</dbReference>
<gene>
    <name evidence="1" type="ORF">GZ78_27465</name>
</gene>
<dbReference type="OrthoDB" id="6287162at2"/>
<keyword evidence="2" id="KW-1185">Reference proteome</keyword>
<dbReference type="STRING" id="1137799.GZ78_27465"/>
<evidence type="ECO:0008006" key="3">
    <source>
        <dbReference type="Google" id="ProtNLM"/>
    </source>
</evidence>
<dbReference type="Proteomes" id="UP000028073">
    <property type="component" value="Unassembled WGS sequence"/>
</dbReference>
<sequence>MSLSNTFILSKSDINNLQNSKLYGYAIFEDSVVFGTDGLHKFYADNNKALKPENGRFAGFFIENEKHLTIKTDITGQELIYVYDNGHDWLISNSFFQLADKVAELYTIELYEPAIVSFHIKNGRQLGEQLISHKTPIHNIRLLPLTWEIRVDRYTGEIEYVKEDFFSKYCIPEDFSYEDEILNFIQQGAGLISAISNFSVPLVLDLSGGYDSRIVLGMMESSNIPSSLKFIKSIEHQKGDFRSATALCEIFKLPINTYIYPQKEQYLSSSDYLRTYFSGSGGSYLPINHYSGSELFKNFHFRLTGYQPTGWDAAIMGTPEKLAKSILFNMEDRPHKEAVKEDFLETLRILGVDSGGEAAMAAYYCALRSRFHYGRSSFKTIGHSYLVTPLMSKSFFLLDIHNRRNGFPPQKIFVDIYSALGKWASETPFEHEGKQFTPDLIHKAIFSSAKKINPNVFKIYGHPHDRVTDTKESQFSTILDFDSATENVKAEMAHLYKSSFRARSSGLFNSNDFKLIEAEINDTNKSLTHSVRKLTHFVTTDAILRIIEKSKHR</sequence>
<proteinExistence type="predicted"/>
<evidence type="ECO:0000313" key="2">
    <source>
        <dbReference type="Proteomes" id="UP000028073"/>
    </source>
</evidence>
<organism evidence="1 2">
    <name type="scientific">Endozoicomonas numazuensis</name>
    <dbReference type="NCBI Taxonomy" id="1137799"/>
    <lineage>
        <taxon>Bacteria</taxon>
        <taxon>Pseudomonadati</taxon>
        <taxon>Pseudomonadota</taxon>
        <taxon>Gammaproteobacteria</taxon>
        <taxon>Oceanospirillales</taxon>
        <taxon>Endozoicomonadaceae</taxon>
        <taxon>Endozoicomonas</taxon>
    </lineage>
</organism>
<evidence type="ECO:0000313" key="1">
    <source>
        <dbReference type="EMBL" id="KEQ12187.1"/>
    </source>
</evidence>
<name>A0A081N164_9GAMM</name>
<reference evidence="1 2" key="1">
    <citation type="submission" date="2014-06" db="EMBL/GenBank/DDBJ databases">
        <title>Whole Genome Sequences of Three Symbiotic Endozoicomonas Bacteria.</title>
        <authorList>
            <person name="Neave M.J."/>
            <person name="Apprill A."/>
            <person name="Voolstra C.R."/>
        </authorList>
    </citation>
    <scope>NUCLEOTIDE SEQUENCE [LARGE SCALE GENOMIC DNA]</scope>
    <source>
        <strain evidence="1 2">DSM 25634</strain>
    </source>
</reference>
<dbReference type="RefSeq" id="WP_034842675.1">
    <property type="nucleotide sequence ID" value="NZ_JOKH01000010.1"/>
</dbReference>
<protein>
    <recommendedName>
        <fullName evidence="3">Asparagine synthetase domain-containing protein</fullName>
    </recommendedName>
</protein>
<dbReference type="eggNOG" id="ENOG503356H">
    <property type="taxonomic scope" value="Bacteria"/>
</dbReference>
<accession>A0A081N164</accession>
<dbReference type="AlphaFoldDB" id="A0A081N164"/>